<dbReference type="CDD" id="cd07983">
    <property type="entry name" value="LPLAT_DUF374-like"/>
    <property type="match status" value="1"/>
</dbReference>
<proteinExistence type="predicted"/>
<evidence type="ECO:0000259" key="1">
    <source>
        <dbReference type="Pfam" id="PF04028"/>
    </source>
</evidence>
<dbReference type="RefSeq" id="WP_155303093.1">
    <property type="nucleotide sequence ID" value="NZ_AP021875.1"/>
</dbReference>
<sequence>MSYTIKQRTKAAIIGFFVTWLARMWFATVRVTIVNQNVYDRHFRQTGRPHHVVGASWHRHAIFLFYFFRNLGDRLIMISRSLDGEMTANIARRFGYTVVRGSSSRGGSQALEQMIDVMNAGGKKYLCGTAVDGPRGPARIMKKGMVAVARQTGALFVPMACSGSRLITFPKAWDKTILPKPFSRMTIIFGEPVPIPADLGHFELETICRNLEDRLNHLTDEVDSICGYRTVSR</sequence>
<evidence type="ECO:0000313" key="3">
    <source>
        <dbReference type="Proteomes" id="UP000427769"/>
    </source>
</evidence>
<dbReference type="AlphaFoldDB" id="A0A5K7Z1Q8"/>
<accession>A0A5K7Z1Q8</accession>
<gene>
    <name evidence="2" type="ORF">DSCW_14500</name>
</gene>
<reference evidence="2 3" key="1">
    <citation type="submission" date="2019-11" db="EMBL/GenBank/DDBJ databases">
        <title>Comparative genomics of hydrocarbon-degrading Desulfosarcina strains.</title>
        <authorList>
            <person name="Watanabe M."/>
            <person name="Kojima H."/>
            <person name="Fukui M."/>
        </authorList>
    </citation>
    <scope>NUCLEOTIDE SEQUENCE [LARGE SCALE GENOMIC DNA]</scope>
    <source>
        <strain evidence="2 3">PP31</strain>
    </source>
</reference>
<feature type="domain" description="DUF374" evidence="1">
    <location>
        <begin position="76"/>
        <end position="138"/>
    </location>
</feature>
<organism evidence="2 3">
    <name type="scientific">Desulfosarcina widdelii</name>
    <dbReference type="NCBI Taxonomy" id="947919"/>
    <lineage>
        <taxon>Bacteria</taxon>
        <taxon>Pseudomonadati</taxon>
        <taxon>Thermodesulfobacteriota</taxon>
        <taxon>Desulfobacteria</taxon>
        <taxon>Desulfobacterales</taxon>
        <taxon>Desulfosarcinaceae</taxon>
        <taxon>Desulfosarcina</taxon>
    </lineage>
</organism>
<dbReference type="InterPro" id="IPR007172">
    <property type="entry name" value="DUF374"/>
</dbReference>
<dbReference type="EMBL" id="AP021875">
    <property type="protein sequence ID" value="BBO74033.1"/>
    <property type="molecule type" value="Genomic_DNA"/>
</dbReference>
<dbReference type="SUPFAM" id="SSF69593">
    <property type="entry name" value="Glycerol-3-phosphate (1)-acyltransferase"/>
    <property type="match status" value="1"/>
</dbReference>
<dbReference type="KEGG" id="dwd:DSCW_14500"/>
<protein>
    <submittedName>
        <fullName evidence="2">Lipoprotein</fullName>
    </submittedName>
</protein>
<dbReference type="OrthoDB" id="9810508at2"/>
<evidence type="ECO:0000313" key="2">
    <source>
        <dbReference type="EMBL" id="BBO74033.1"/>
    </source>
</evidence>
<dbReference type="Pfam" id="PF04028">
    <property type="entry name" value="DUF374"/>
    <property type="match status" value="1"/>
</dbReference>
<name>A0A5K7Z1Q8_9BACT</name>
<keyword evidence="3" id="KW-1185">Reference proteome</keyword>
<keyword evidence="2" id="KW-0449">Lipoprotein</keyword>
<dbReference type="Proteomes" id="UP000427769">
    <property type="component" value="Chromosome"/>
</dbReference>